<dbReference type="GO" id="GO:0043164">
    <property type="term" value="P:Gram-negative-bacterium-type cell wall biogenesis"/>
    <property type="evidence" value="ECO:0007669"/>
    <property type="project" value="TreeGrafter"/>
</dbReference>
<dbReference type="Pfam" id="PF02698">
    <property type="entry name" value="DUF218"/>
    <property type="match status" value="1"/>
</dbReference>
<dbReference type="InterPro" id="IPR014729">
    <property type="entry name" value="Rossmann-like_a/b/a_fold"/>
</dbReference>
<proteinExistence type="predicted"/>
<dbReference type="OrthoDB" id="9782395at2"/>
<dbReference type="InterPro" id="IPR003848">
    <property type="entry name" value="DUF218"/>
</dbReference>
<dbReference type="PATRIC" id="fig|217031.6.peg.4452"/>
<dbReference type="CDD" id="cd06259">
    <property type="entry name" value="YdcF-like"/>
    <property type="match status" value="1"/>
</dbReference>
<evidence type="ECO:0000259" key="1">
    <source>
        <dbReference type="Pfam" id="PF02698"/>
    </source>
</evidence>
<organism evidence="2 3">
    <name type="scientific">Lederbergia galactosidilytica</name>
    <dbReference type="NCBI Taxonomy" id="217031"/>
    <lineage>
        <taxon>Bacteria</taxon>
        <taxon>Bacillati</taxon>
        <taxon>Bacillota</taxon>
        <taxon>Bacilli</taxon>
        <taxon>Bacillales</taxon>
        <taxon>Bacillaceae</taxon>
        <taxon>Lederbergia</taxon>
    </lineage>
</organism>
<dbReference type="InterPro" id="IPR051599">
    <property type="entry name" value="Cell_Envelope_Assoc"/>
</dbReference>
<gene>
    <name evidence="2" type="ORF">ABB05_20490</name>
</gene>
<sequence length="192" mass="21578">MNIKIVLLSSLLILLFSLAFLWWKTGDWIQKGQTPLATGKHSYAIILGAKVNGSIPSRSLQYRLDAAVQYSHEYPNVRFVLSGGQGPDEQLSEAEAMKNYLIEKGIEESRLILETTSTSTYENILFSKKLLPDSIDHVTIITSDYHLARSRKIAHQLGLETDALAAKTPEVVKWKMTTRERAALIKTYLTGR</sequence>
<feature type="domain" description="DUF218" evidence="1">
    <location>
        <begin position="43"/>
        <end position="173"/>
    </location>
</feature>
<dbReference type="GO" id="GO:0000270">
    <property type="term" value="P:peptidoglycan metabolic process"/>
    <property type="evidence" value="ECO:0007669"/>
    <property type="project" value="TreeGrafter"/>
</dbReference>
<dbReference type="Proteomes" id="UP000077881">
    <property type="component" value="Unassembled WGS sequence"/>
</dbReference>
<dbReference type="AlphaFoldDB" id="A0A177ZHR5"/>
<dbReference type="Gene3D" id="3.40.50.620">
    <property type="entry name" value="HUPs"/>
    <property type="match status" value="1"/>
</dbReference>
<dbReference type="EMBL" id="LDJR01000060">
    <property type="protein sequence ID" value="OAK67507.1"/>
    <property type="molecule type" value="Genomic_DNA"/>
</dbReference>
<evidence type="ECO:0000313" key="2">
    <source>
        <dbReference type="EMBL" id="OAK67507.1"/>
    </source>
</evidence>
<reference evidence="2 3" key="1">
    <citation type="submission" date="2015-05" db="EMBL/GenBank/DDBJ databases">
        <title>Comparison of genome.</title>
        <authorList>
            <person name="Zheng Z."/>
            <person name="Sun M."/>
        </authorList>
    </citation>
    <scope>NUCLEOTIDE SEQUENCE [LARGE SCALE GENOMIC DNA]</scope>
    <source>
        <strain evidence="2 3">G25-74</strain>
    </source>
</reference>
<comment type="caution">
    <text evidence="2">The sequence shown here is derived from an EMBL/GenBank/DDBJ whole genome shotgun (WGS) entry which is preliminary data.</text>
</comment>
<protein>
    <submittedName>
        <fullName evidence="2">Vancomycin resistance protein</fullName>
    </submittedName>
</protein>
<dbReference type="RefSeq" id="WP_057982731.1">
    <property type="nucleotide sequence ID" value="NZ_JAGGKH010000023.1"/>
</dbReference>
<name>A0A177ZHR5_9BACI</name>
<dbReference type="STRING" id="217031.ABB05_20490"/>
<keyword evidence="3" id="KW-1185">Reference proteome</keyword>
<accession>A0A177ZHR5</accession>
<dbReference type="GO" id="GO:0005886">
    <property type="term" value="C:plasma membrane"/>
    <property type="evidence" value="ECO:0007669"/>
    <property type="project" value="TreeGrafter"/>
</dbReference>
<evidence type="ECO:0000313" key="3">
    <source>
        <dbReference type="Proteomes" id="UP000077881"/>
    </source>
</evidence>
<dbReference type="PANTHER" id="PTHR30336:SF4">
    <property type="entry name" value="ENVELOPE BIOGENESIS FACTOR ELYC"/>
    <property type="match status" value="1"/>
</dbReference>
<dbReference type="PANTHER" id="PTHR30336">
    <property type="entry name" value="INNER MEMBRANE PROTEIN, PROBABLE PERMEASE"/>
    <property type="match status" value="1"/>
</dbReference>